<dbReference type="AlphaFoldDB" id="A0AAW1P830"/>
<dbReference type="InterPro" id="IPR032675">
    <property type="entry name" value="LRR_dom_sf"/>
</dbReference>
<keyword evidence="3" id="KW-1185">Reference proteome</keyword>
<dbReference type="EMBL" id="JALJOQ010000050">
    <property type="protein sequence ID" value="KAK9804559.1"/>
    <property type="molecule type" value="Genomic_DNA"/>
</dbReference>
<protein>
    <submittedName>
        <fullName evidence="2">Uncharacterized protein</fullName>
    </submittedName>
</protein>
<comment type="caution">
    <text evidence="2">The sequence shown here is derived from an EMBL/GenBank/DDBJ whole genome shotgun (WGS) entry which is preliminary data.</text>
</comment>
<accession>A0AAW1P830</accession>
<dbReference type="Gene3D" id="3.80.10.10">
    <property type="entry name" value="Ribonuclease Inhibitor"/>
    <property type="match status" value="1"/>
</dbReference>
<dbReference type="SUPFAM" id="SSF52047">
    <property type="entry name" value="RNI-like"/>
    <property type="match status" value="1"/>
</dbReference>
<proteinExistence type="predicted"/>
<dbReference type="GO" id="GO:0005930">
    <property type="term" value="C:axoneme"/>
    <property type="evidence" value="ECO:0007669"/>
    <property type="project" value="UniProtKB-SubCell"/>
</dbReference>
<reference evidence="2 3" key="1">
    <citation type="journal article" date="2024" name="Nat. Commun.">
        <title>Phylogenomics reveals the evolutionary origins of lichenization in chlorophyte algae.</title>
        <authorList>
            <person name="Puginier C."/>
            <person name="Libourel C."/>
            <person name="Otte J."/>
            <person name="Skaloud P."/>
            <person name="Haon M."/>
            <person name="Grisel S."/>
            <person name="Petersen M."/>
            <person name="Berrin J.G."/>
            <person name="Delaux P.M."/>
            <person name="Dal Grande F."/>
            <person name="Keller J."/>
        </authorList>
    </citation>
    <scope>NUCLEOTIDE SEQUENCE [LARGE SCALE GENOMIC DNA]</scope>
    <source>
        <strain evidence="2 3">SAG 2036</strain>
    </source>
</reference>
<evidence type="ECO:0000256" key="1">
    <source>
        <dbReference type="ARBA" id="ARBA00004430"/>
    </source>
</evidence>
<organism evidence="2 3">
    <name type="scientific">Symbiochloris irregularis</name>
    <dbReference type="NCBI Taxonomy" id="706552"/>
    <lineage>
        <taxon>Eukaryota</taxon>
        <taxon>Viridiplantae</taxon>
        <taxon>Chlorophyta</taxon>
        <taxon>core chlorophytes</taxon>
        <taxon>Trebouxiophyceae</taxon>
        <taxon>Trebouxiales</taxon>
        <taxon>Trebouxiaceae</taxon>
        <taxon>Symbiochloris</taxon>
    </lineage>
</organism>
<comment type="subcellular location">
    <subcellularLocation>
        <location evidence="1">Cytoplasm</location>
        <location evidence="1">Cytoskeleton</location>
        <location evidence="1">Cilium axoneme</location>
    </subcellularLocation>
</comment>
<evidence type="ECO:0000313" key="2">
    <source>
        <dbReference type="EMBL" id="KAK9804559.1"/>
    </source>
</evidence>
<dbReference type="Proteomes" id="UP001465755">
    <property type="component" value="Unassembled WGS sequence"/>
</dbReference>
<gene>
    <name evidence="2" type="ORF">WJX73_010134</name>
</gene>
<name>A0AAW1P830_9CHLO</name>
<sequence>MSGCDVGPPKLDGLLSRLSQVEALSLAGSDCLDQISLQGLAEIPSLRVLDLRNTALVTDLRALALDTVILKNSRFQSTSPADDALDEDRMGLFVSFYSEHVRSMKSSEKYHVPNNDDVDWNYDD</sequence>
<evidence type="ECO:0000313" key="3">
    <source>
        <dbReference type="Proteomes" id="UP001465755"/>
    </source>
</evidence>